<dbReference type="AlphaFoldDB" id="A0A146LTS4"/>
<organism evidence="2">
    <name type="scientific">Lygus hesperus</name>
    <name type="common">Western plant bug</name>
    <dbReference type="NCBI Taxonomy" id="30085"/>
    <lineage>
        <taxon>Eukaryota</taxon>
        <taxon>Metazoa</taxon>
        <taxon>Ecdysozoa</taxon>
        <taxon>Arthropoda</taxon>
        <taxon>Hexapoda</taxon>
        <taxon>Insecta</taxon>
        <taxon>Pterygota</taxon>
        <taxon>Neoptera</taxon>
        <taxon>Paraneoptera</taxon>
        <taxon>Hemiptera</taxon>
        <taxon>Heteroptera</taxon>
        <taxon>Panheteroptera</taxon>
        <taxon>Cimicomorpha</taxon>
        <taxon>Miridae</taxon>
        <taxon>Mirini</taxon>
        <taxon>Lygus</taxon>
    </lineage>
</organism>
<proteinExistence type="predicted"/>
<feature type="region of interest" description="Disordered" evidence="1">
    <location>
        <begin position="142"/>
        <end position="165"/>
    </location>
</feature>
<evidence type="ECO:0000256" key="1">
    <source>
        <dbReference type="SAM" id="MobiDB-lite"/>
    </source>
</evidence>
<protein>
    <recommendedName>
        <fullName evidence="3">Coilin</fullName>
    </recommendedName>
</protein>
<evidence type="ECO:0008006" key="3">
    <source>
        <dbReference type="Google" id="ProtNLM"/>
    </source>
</evidence>
<feature type="compositionally biased region" description="Basic residues" evidence="1">
    <location>
        <begin position="152"/>
        <end position="164"/>
    </location>
</feature>
<gene>
    <name evidence="2" type="ORF">g.86246</name>
</gene>
<reference evidence="2" key="1">
    <citation type="journal article" date="2016" name="Gigascience">
        <title>De novo construction of an expanded transcriptome assembly for the western tarnished plant bug, Lygus hesperus.</title>
        <authorList>
            <person name="Tassone E.E."/>
            <person name="Geib S.M."/>
            <person name="Hall B."/>
            <person name="Fabrick J.A."/>
            <person name="Brent C.S."/>
            <person name="Hull J.J."/>
        </authorList>
    </citation>
    <scope>NUCLEOTIDE SEQUENCE</scope>
</reference>
<dbReference type="EMBL" id="GDHC01007488">
    <property type="protein sequence ID" value="JAQ11141.1"/>
    <property type="molecule type" value="Transcribed_RNA"/>
</dbReference>
<sequence length="389" mass="44034">MTRFKINVQLNEKALNKKLMVFHEESWRKVEDLENHIKRILKLGDLQLELYVEDFWVPSCEKISVIKPYDAVIVKEAAAPSVVESSSSNMVTSHGKCTKREKKNSEDLITNNNSAIEEEELLSSKKQELLSQVALVEEEEMDVTDFGDEPPKKRKRKRKHKKSSKIPLLAGITLDSQQYTPTEPTKPTEVTTRLGHVRFYDEEDIVDTAAPNSHVEETPENDWQQKLLSLAQERSKIVFTRTPFTNGVNGDAHVETETNPSQFQTEANVKGPPVASTVNSEHEKVDSLELSAPLPLESLKASDLIHFKKLTMKDSTPTVSNFLLAVLEEIELGERNVLTLKICEGHSDETFLAEELQESEGDSLIVKLEWSQILEPRLVTSQTVLSKYL</sequence>
<accession>A0A146LTS4</accession>
<evidence type="ECO:0000313" key="2">
    <source>
        <dbReference type="EMBL" id="JAQ11141.1"/>
    </source>
</evidence>
<name>A0A146LTS4_LYGHE</name>